<dbReference type="Proteomes" id="UP000019249">
    <property type="component" value="Unassembled WGS sequence"/>
</dbReference>
<evidence type="ECO:0000313" key="2">
    <source>
        <dbReference type="EMBL" id="EUJ25388.1"/>
    </source>
</evidence>
<gene>
    <name evidence="2" type="ORF">MFLO_15453</name>
</gene>
<keyword evidence="3" id="KW-1185">Reference proteome</keyword>
<protein>
    <submittedName>
        <fullName evidence="2">Uncharacterized protein</fullName>
    </submittedName>
</protein>
<comment type="caution">
    <text evidence="2">The sequence shown here is derived from an EMBL/GenBank/DDBJ whole genome shotgun (WGS) entry which is preliminary data.</text>
</comment>
<accession>A0ABN0RBE6</accession>
<sequence>MKKLKLTLVAFVTAAGISAPFAATQVQAADQTTINASLQSMTLSEQQFIQDIAKKSAGVTTKI</sequence>
<organism evidence="2 3">
    <name type="scientific">Listeria floridensis FSL S10-1187</name>
    <dbReference type="NCBI Taxonomy" id="1265817"/>
    <lineage>
        <taxon>Bacteria</taxon>
        <taxon>Bacillati</taxon>
        <taxon>Bacillota</taxon>
        <taxon>Bacilli</taxon>
        <taxon>Bacillales</taxon>
        <taxon>Listeriaceae</taxon>
        <taxon>Listeria</taxon>
    </lineage>
</organism>
<name>A0ABN0RBE6_9LIST</name>
<evidence type="ECO:0000256" key="1">
    <source>
        <dbReference type="SAM" id="SignalP"/>
    </source>
</evidence>
<proteinExistence type="predicted"/>
<reference evidence="2 3" key="1">
    <citation type="journal article" date="2014" name="Int. J. Syst. Evol. Microbiol.">
        <title>Listeria floridensis sp. nov., Listeria aquatica sp. nov., Listeria cornellensis sp. nov., Listeria riparia sp. nov. and Listeria grandensis sp. nov., from agricultural and natural environments.</title>
        <authorList>
            <person name="den Bakker H.C."/>
            <person name="Warchocki S."/>
            <person name="Wright E.M."/>
            <person name="Allred A.F."/>
            <person name="Ahlstrom C."/>
            <person name="Manuel C.S."/>
            <person name="Stasiewicz M.J."/>
            <person name="Burrell A."/>
            <person name="Roof S."/>
            <person name="Strawn L."/>
            <person name="Fortes E.D."/>
            <person name="Nightingale K.K."/>
            <person name="Kephart D."/>
            <person name="Wiedmann M."/>
        </authorList>
    </citation>
    <scope>NUCLEOTIDE SEQUENCE [LARGE SCALE GENOMIC DNA]</scope>
    <source>
        <strain evidence="2 3">FSL S10-1187</strain>
    </source>
</reference>
<dbReference type="EMBL" id="AODF01000049">
    <property type="protein sequence ID" value="EUJ25388.1"/>
    <property type="molecule type" value="Genomic_DNA"/>
</dbReference>
<feature type="signal peptide" evidence="1">
    <location>
        <begin position="1"/>
        <end position="28"/>
    </location>
</feature>
<feature type="chain" id="PRO_5046220762" evidence="1">
    <location>
        <begin position="29"/>
        <end position="63"/>
    </location>
</feature>
<keyword evidence="1" id="KW-0732">Signal</keyword>
<evidence type="ECO:0000313" key="3">
    <source>
        <dbReference type="Proteomes" id="UP000019249"/>
    </source>
</evidence>